<dbReference type="EMBL" id="EQ974105">
    <property type="protein sequence ID" value="EEF33612.1"/>
    <property type="molecule type" value="Genomic_DNA"/>
</dbReference>
<protein>
    <submittedName>
        <fullName evidence="5">Protein binding protein, putative</fullName>
    </submittedName>
</protein>
<dbReference type="PANTHER" id="PTHR46851:SF11">
    <property type="entry name" value="GYF DOMAIN-CONTAINING PROTEIN"/>
    <property type="match status" value="1"/>
</dbReference>
<dbReference type="FunCoup" id="B9SS21">
    <property type="interactions" value="417"/>
</dbReference>
<dbReference type="eggNOG" id="KOG1862">
    <property type="taxonomic scope" value="Eukaryota"/>
</dbReference>
<dbReference type="SUPFAM" id="SSF159042">
    <property type="entry name" value="Plus3-like"/>
    <property type="match status" value="1"/>
</dbReference>
<dbReference type="InterPro" id="IPR035445">
    <property type="entry name" value="GYF-like_dom_sf"/>
</dbReference>
<proteinExistence type="predicted"/>
<evidence type="ECO:0000256" key="1">
    <source>
        <dbReference type="SAM" id="MobiDB-lite"/>
    </source>
</evidence>
<organism evidence="5 6">
    <name type="scientific">Ricinus communis</name>
    <name type="common">Castor bean</name>
    <dbReference type="NCBI Taxonomy" id="3988"/>
    <lineage>
        <taxon>Eukaryota</taxon>
        <taxon>Viridiplantae</taxon>
        <taxon>Streptophyta</taxon>
        <taxon>Embryophyta</taxon>
        <taxon>Tracheophyta</taxon>
        <taxon>Spermatophyta</taxon>
        <taxon>Magnoliopsida</taxon>
        <taxon>eudicotyledons</taxon>
        <taxon>Gunneridae</taxon>
        <taxon>Pentapetalae</taxon>
        <taxon>rosids</taxon>
        <taxon>fabids</taxon>
        <taxon>Malpighiales</taxon>
        <taxon>Euphorbiaceae</taxon>
        <taxon>Acalyphoideae</taxon>
        <taxon>Acalypheae</taxon>
        <taxon>Ricinus</taxon>
    </lineage>
</organism>
<feature type="compositionally biased region" description="Acidic residues" evidence="1">
    <location>
        <begin position="119"/>
        <end position="132"/>
    </location>
</feature>
<feature type="region of interest" description="Disordered" evidence="1">
    <location>
        <begin position="119"/>
        <end position="145"/>
    </location>
</feature>
<dbReference type="PROSITE" id="PS51360">
    <property type="entry name" value="PLUS3"/>
    <property type="match status" value="1"/>
</dbReference>
<dbReference type="InParanoid" id="B9SS21"/>
<dbReference type="SUPFAM" id="SSF47592">
    <property type="entry name" value="SWIB/MDM2 domain"/>
    <property type="match status" value="1"/>
</dbReference>
<dbReference type="Pfam" id="PF02213">
    <property type="entry name" value="GYF"/>
    <property type="match status" value="1"/>
</dbReference>
<evidence type="ECO:0000259" key="2">
    <source>
        <dbReference type="PROSITE" id="PS50829"/>
    </source>
</evidence>
<evidence type="ECO:0000313" key="5">
    <source>
        <dbReference type="EMBL" id="EEF33612.1"/>
    </source>
</evidence>
<accession>B9SS21</accession>
<dbReference type="Gene3D" id="1.10.245.10">
    <property type="entry name" value="SWIB/MDM2 domain"/>
    <property type="match status" value="1"/>
</dbReference>
<feature type="domain" description="Plus3" evidence="3">
    <location>
        <begin position="162"/>
        <end position="291"/>
    </location>
</feature>
<gene>
    <name evidence="5" type="ORF">RCOM_0519950</name>
</gene>
<dbReference type="SMART" id="SM00444">
    <property type="entry name" value="GYF"/>
    <property type="match status" value="1"/>
</dbReference>
<dbReference type="Gene3D" id="3.90.70.200">
    <property type="entry name" value="Plus-3 domain"/>
    <property type="match status" value="1"/>
</dbReference>
<evidence type="ECO:0000259" key="4">
    <source>
        <dbReference type="PROSITE" id="PS51925"/>
    </source>
</evidence>
<keyword evidence="6" id="KW-1185">Reference proteome</keyword>
<dbReference type="STRING" id="3988.B9SS21"/>
<dbReference type="InterPro" id="IPR036885">
    <property type="entry name" value="SWIB_MDM2_dom_sf"/>
</dbReference>
<dbReference type="Gene3D" id="3.30.1490.40">
    <property type="match status" value="1"/>
</dbReference>
<dbReference type="CDD" id="cd10567">
    <property type="entry name" value="SWIB-MDM2_like"/>
    <property type="match status" value="1"/>
</dbReference>
<dbReference type="InterPro" id="IPR003121">
    <property type="entry name" value="SWIB_MDM2_domain"/>
</dbReference>
<dbReference type="InterPro" id="IPR003169">
    <property type="entry name" value="GYF"/>
</dbReference>
<dbReference type="PROSITE" id="PS51925">
    <property type="entry name" value="SWIB_MDM2"/>
    <property type="match status" value="1"/>
</dbReference>
<dbReference type="eggNOG" id="KOG1946">
    <property type="taxonomic scope" value="Eukaryota"/>
</dbReference>
<name>B9SS21_RICCO</name>
<dbReference type="Pfam" id="PF02201">
    <property type="entry name" value="SWIB"/>
    <property type="match status" value="1"/>
</dbReference>
<evidence type="ECO:0000313" key="6">
    <source>
        <dbReference type="Proteomes" id="UP000008311"/>
    </source>
</evidence>
<dbReference type="InterPro" id="IPR004343">
    <property type="entry name" value="Plus-3_dom"/>
</dbReference>
<dbReference type="SUPFAM" id="SSF55277">
    <property type="entry name" value="GYF domain"/>
    <property type="match status" value="1"/>
</dbReference>
<dbReference type="Proteomes" id="UP000008311">
    <property type="component" value="Unassembled WGS sequence"/>
</dbReference>
<dbReference type="InterPro" id="IPR036128">
    <property type="entry name" value="Plus3-like_sf"/>
</dbReference>
<feature type="domain" description="GYF" evidence="2">
    <location>
        <begin position="443"/>
        <end position="497"/>
    </location>
</feature>
<dbReference type="PANTHER" id="PTHR46851">
    <property type="entry name" value="OS01G0884500 PROTEIN"/>
    <property type="match status" value="1"/>
</dbReference>
<reference evidence="6" key="1">
    <citation type="journal article" date="2010" name="Nat. Biotechnol.">
        <title>Draft genome sequence of the oilseed species Ricinus communis.</title>
        <authorList>
            <person name="Chan A.P."/>
            <person name="Crabtree J."/>
            <person name="Zhao Q."/>
            <person name="Lorenzi H."/>
            <person name="Orvis J."/>
            <person name="Puiu D."/>
            <person name="Melake-Berhan A."/>
            <person name="Jones K.M."/>
            <person name="Redman J."/>
            <person name="Chen G."/>
            <person name="Cahoon E.B."/>
            <person name="Gedil M."/>
            <person name="Stanke M."/>
            <person name="Haas B.J."/>
            <person name="Wortman J.R."/>
            <person name="Fraser-Liggett C.M."/>
            <person name="Ravel J."/>
            <person name="Rabinowicz P.D."/>
        </authorList>
    </citation>
    <scope>NUCLEOTIDE SEQUENCE [LARGE SCALE GENOMIC DNA]</scope>
    <source>
        <strain evidence="6">cv. Hale</strain>
    </source>
</reference>
<evidence type="ECO:0000259" key="3">
    <source>
        <dbReference type="PROSITE" id="PS51360"/>
    </source>
</evidence>
<dbReference type="PROSITE" id="PS50829">
    <property type="entry name" value="GYF"/>
    <property type="match status" value="1"/>
</dbReference>
<dbReference type="AlphaFoldDB" id="B9SS21"/>
<dbReference type="GO" id="GO:0003677">
    <property type="term" value="F:DNA binding"/>
    <property type="evidence" value="ECO:0007669"/>
    <property type="project" value="InterPro"/>
</dbReference>
<dbReference type="InterPro" id="IPR045894">
    <property type="entry name" value="At5g08430-like"/>
</dbReference>
<feature type="compositionally biased region" description="Basic and acidic residues" evidence="1">
    <location>
        <begin position="133"/>
        <end position="145"/>
    </location>
</feature>
<sequence length="502" mass="57284">MGEGDSFFWVEEITGEAYVPVGMKRKARTRKMEFVGWGSRPLIEFLESIGVDTSKKISQYDVTDIVNKYIKEHNLHHPQKKKRILSDERLLSLFGRKTIAKNKVYELLGTHFAENQEESDDDLLFSSEEDGNTSERQKNMTSERKTQIKKKVVETPKSCFAAIIPDNIKRIYLRRTLVQNLLKEPEAFERKIIGSFVRVKSDPHDYLQKNSHMLVQVIGWKKASDSDGKSGEIILQVSNFMKDVSISMLSDENFSEEECQDLRQRIRDGLLKRPTLVELEEKVQVLHEDITKHYLERRQLLQTPDEQSRLLREVPEVIADDIEAEVTPHDFPVNMKKVNNNSPESTINGGSDVLKFDGAAKGTVSAWISFGADSAELRRHEPVLKEEQKQPTEICIWSNNKAKPVNGVQKKSPGAIQVIDLSDDEENEHTGGDTSIADHDVGSFMWHYADPQGDVQGPFSIASLKRWSDADYFPPNFKVWMTGQSRKDAISLSDILHSIMHE</sequence>
<feature type="domain" description="DM2" evidence="4">
    <location>
        <begin position="31"/>
        <end position="114"/>
    </location>
</feature>
<dbReference type="Pfam" id="PF03126">
    <property type="entry name" value="Plus-3"/>
    <property type="match status" value="1"/>
</dbReference>
<dbReference type="SMART" id="SM00719">
    <property type="entry name" value="Plus3"/>
    <property type="match status" value="1"/>
</dbReference>